<evidence type="ECO:0000256" key="3">
    <source>
        <dbReference type="PROSITE-ProRule" id="PRU00023"/>
    </source>
</evidence>
<comment type="caution">
    <text evidence="5">The sequence shown here is derived from an EMBL/GenBank/DDBJ whole genome shotgun (WGS) entry which is preliminary data.</text>
</comment>
<feature type="region of interest" description="Disordered" evidence="4">
    <location>
        <begin position="219"/>
        <end position="238"/>
    </location>
</feature>
<dbReference type="Pfam" id="PF12796">
    <property type="entry name" value="Ank_2"/>
    <property type="match status" value="1"/>
</dbReference>
<dbReference type="PANTHER" id="PTHR24189:SF72">
    <property type="entry name" value="ANKYRIN REPEAT-CONTAINING DOMAIN-CONTAINING PROTEIN"/>
    <property type="match status" value="1"/>
</dbReference>
<evidence type="ECO:0000256" key="2">
    <source>
        <dbReference type="ARBA" id="ARBA00023043"/>
    </source>
</evidence>
<dbReference type="InterPro" id="IPR036770">
    <property type="entry name" value="Ankyrin_rpt-contain_sf"/>
</dbReference>
<evidence type="ECO:0000256" key="1">
    <source>
        <dbReference type="ARBA" id="ARBA00022737"/>
    </source>
</evidence>
<keyword evidence="1" id="KW-0677">Repeat</keyword>
<organism evidence="5 6">
    <name type="scientific">Massariosphaeria phaeospora</name>
    <dbReference type="NCBI Taxonomy" id="100035"/>
    <lineage>
        <taxon>Eukaryota</taxon>
        <taxon>Fungi</taxon>
        <taxon>Dikarya</taxon>
        <taxon>Ascomycota</taxon>
        <taxon>Pezizomycotina</taxon>
        <taxon>Dothideomycetes</taxon>
        <taxon>Pleosporomycetidae</taxon>
        <taxon>Pleosporales</taxon>
        <taxon>Pleosporales incertae sedis</taxon>
        <taxon>Massariosphaeria</taxon>
    </lineage>
</organism>
<dbReference type="InterPro" id="IPR050745">
    <property type="entry name" value="Multifunctional_regulatory"/>
</dbReference>
<reference evidence="5 6" key="1">
    <citation type="submission" date="2020-01" db="EMBL/GenBank/DDBJ databases">
        <authorList>
            <consortium name="DOE Joint Genome Institute"/>
            <person name="Haridas S."/>
            <person name="Albert R."/>
            <person name="Binder M."/>
            <person name="Bloem J."/>
            <person name="Labutti K."/>
            <person name="Salamov A."/>
            <person name="Andreopoulos B."/>
            <person name="Baker S.E."/>
            <person name="Barry K."/>
            <person name="Bills G."/>
            <person name="Bluhm B.H."/>
            <person name="Cannon C."/>
            <person name="Castanera R."/>
            <person name="Culley D.E."/>
            <person name="Daum C."/>
            <person name="Ezra D."/>
            <person name="Gonzalez J.B."/>
            <person name="Henrissat B."/>
            <person name="Kuo A."/>
            <person name="Liang C."/>
            <person name="Lipzen A."/>
            <person name="Lutzoni F."/>
            <person name="Magnuson J."/>
            <person name="Mondo S."/>
            <person name="Nolan M."/>
            <person name="Ohm R."/>
            <person name="Pangilinan J."/>
            <person name="Park H.-J.H."/>
            <person name="Ramirez L."/>
            <person name="Alfaro M."/>
            <person name="Sun H."/>
            <person name="Tritt A."/>
            <person name="Yoshinaga Y."/>
            <person name="Zwiers L.-H.L."/>
            <person name="Turgeon B.G."/>
            <person name="Goodwin S.B."/>
            <person name="Spatafora J.W."/>
            <person name="Crous P.W."/>
            <person name="Grigoriev I.V."/>
        </authorList>
    </citation>
    <scope>NUCLEOTIDE SEQUENCE [LARGE SCALE GENOMIC DNA]</scope>
    <source>
        <strain evidence="5 6">CBS 611.86</strain>
    </source>
</reference>
<dbReference type="PANTHER" id="PTHR24189">
    <property type="entry name" value="MYOTROPHIN"/>
    <property type="match status" value="1"/>
</dbReference>
<proteinExistence type="predicted"/>
<feature type="repeat" description="ANK" evidence="3">
    <location>
        <begin position="163"/>
        <end position="195"/>
    </location>
</feature>
<dbReference type="PROSITE" id="PS50088">
    <property type="entry name" value="ANK_REPEAT"/>
    <property type="match status" value="2"/>
</dbReference>
<dbReference type="Proteomes" id="UP000481861">
    <property type="component" value="Unassembled WGS sequence"/>
</dbReference>
<dbReference type="PROSITE" id="PS50297">
    <property type="entry name" value="ANK_REP_REGION"/>
    <property type="match status" value="1"/>
</dbReference>
<dbReference type="AlphaFoldDB" id="A0A7C8MG77"/>
<feature type="repeat" description="ANK" evidence="3">
    <location>
        <begin position="98"/>
        <end position="130"/>
    </location>
</feature>
<evidence type="ECO:0000313" key="6">
    <source>
        <dbReference type="Proteomes" id="UP000481861"/>
    </source>
</evidence>
<keyword evidence="2 3" id="KW-0040">ANK repeat</keyword>
<feature type="compositionally biased region" description="Basic and acidic residues" evidence="4">
    <location>
        <begin position="221"/>
        <end position="238"/>
    </location>
</feature>
<dbReference type="Gene3D" id="1.25.40.20">
    <property type="entry name" value="Ankyrin repeat-containing domain"/>
    <property type="match status" value="1"/>
</dbReference>
<evidence type="ECO:0000313" key="5">
    <source>
        <dbReference type="EMBL" id="KAF2877718.1"/>
    </source>
</evidence>
<sequence length="238" mass="26982">MMDYLVVRHRASVNKDLLQEVVRLSLPSLEKRTLLDWMYTKGLWDVNENIESGFTILRYATIDVNVVGYFLDRGADPNLGRHLDIWRAYWGADRLVHTSGAALDAAVRHRNVETVEILVQRGATMDNADVIHAAIENDDEIMLKKLLELGADLYRIERFSLDSGDAPLLSAITQGKVRMVRVLLEWGAELSRSGKHGVTPLEMVTKGWVNPQIRQMVVQASREERSTSTNARERLTSQ</sequence>
<dbReference type="OrthoDB" id="5369447at2759"/>
<evidence type="ECO:0000256" key="4">
    <source>
        <dbReference type="SAM" id="MobiDB-lite"/>
    </source>
</evidence>
<dbReference type="EMBL" id="JAADJZ010000002">
    <property type="protein sequence ID" value="KAF2877718.1"/>
    <property type="molecule type" value="Genomic_DNA"/>
</dbReference>
<keyword evidence="6" id="KW-1185">Reference proteome</keyword>
<dbReference type="InterPro" id="IPR002110">
    <property type="entry name" value="Ankyrin_rpt"/>
</dbReference>
<dbReference type="SUPFAM" id="SSF48403">
    <property type="entry name" value="Ankyrin repeat"/>
    <property type="match status" value="1"/>
</dbReference>
<gene>
    <name evidence="5" type="ORF">BDV95DRAFT_559903</name>
</gene>
<accession>A0A7C8MG77</accession>
<dbReference type="SMART" id="SM00248">
    <property type="entry name" value="ANK"/>
    <property type="match status" value="4"/>
</dbReference>
<protein>
    <submittedName>
        <fullName evidence="5">Ankyrin repeat-containing domain protein</fullName>
    </submittedName>
</protein>
<name>A0A7C8MG77_9PLEO</name>